<dbReference type="EMBL" id="CP000852">
    <property type="protein sequence ID" value="ABW02559.1"/>
    <property type="molecule type" value="Genomic_DNA"/>
</dbReference>
<dbReference type="GeneID" id="5708839"/>
<dbReference type="STRING" id="397948.Cmaq_1736"/>
<evidence type="ECO:0000313" key="3">
    <source>
        <dbReference type="Proteomes" id="UP000001137"/>
    </source>
</evidence>
<name>A8MAI2_CALMQ</name>
<dbReference type="AlphaFoldDB" id="A8MAI2"/>
<organism evidence="2 3">
    <name type="scientific">Caldivirga maquilingensis (strain ATCC 700844 / DSM 13496 / JCM 10307 / IC-167)</name>
    <dbReference type="NCBI Taxonomy" id="397948"/>
    <lineage>
        <taxon>Archaea</taxon>
        <taxon>Thermoproteota</taxon>
        <taxon>Thermoprotei</taxon>
        <taxon>Thermoproteales</taxon>
        <taxon>Thermoproteaceae</taxon>
        <taxon>Caldivirga</taxon>
    </lineage>
</organism>
<proteinExistence type="predicted"/>
<keyword evidence="1" id="KW-1133">Transmembrane helix</keyword>
<dbReference type="RefSeq" id="WP_012186778.1">
    <property type="nucleotide sequence ID" value="NC_009954.1"/>
</dbReference>
<dbReference type="eggNOG" id="arCOG10500">
    <property type="taxonomic scope" value="Archaea"/>
</dbReference>
<keyword evidence="1" id="KW-0472">Membrane</keyword>
<dbReference type="Proteomes" id="UP000001137">
    <property type="component" value="Chromosome"/>
</dbReference>
<sequence length="134" mass="15048">MQNNYYLMITLIYDIVSEIENELVIPIMNDTFRVLSIIGGLALWLMVISVLVKAIESKLGPTGWARAAALWDLFSNFKWFIVTIVGLYVTVYSLALIANYISGSSIVNPAGFASELLYKVFFSPFIEIWKSIAP</sequence>
<evidence type="ECO:0008006" key="4">
    <source>
        <dbReference type="Google" id="ProtNLM"/>
    </source>
</evidence>
<reference evidence="2 3" key="1">
    <citation type="submission" date="2007-10" db="EMBL/GenBank/DDBJ databases">
        <title>Complete sequence of Caldivirga maquilingensis IC-167.</title>
        <authorList>
            <consortium name="US DOE Joint Genome Institute"/>
            <person name="Copeland A."/>
            <person name="Lucas S."/>
            <person name="Lapidus A."/>
            <person name="Barry K."/>
            <person name="Glavina del Rio T."/>
            <person name="Dalin E."/>
            <person name="Tice H."/>
            <person name="Pitluck S."/>
            <person name="Saunders E."/>
            <person name="Brettin T."/>
            <person name="Bruce D."/>
            <person name="Detter J.C."/>
            <person name="Han C."/>
            <person name="Schmutz J."/>
            <person name="Larimer F."/>
            <person name="Land M."/>
            <person name="Hauser L."/>
            <person name="Kyrpides N."/>
            <person name="Ivanova N."/>
            <person name="Biddle J.F."/>
            <person name="Zhang Z."/>
            <person name="Fitz-Gibbon S.T."/>
            <person name="Lowe T.M."/>
            <person name="Saltikov C."/>
            <person name="House C.H."/>
            <person name="Richardson P."/>
        </authorList>
    </citation>
    <scope>NUCLEOTIDE SEQUENCE [LARGE SCALE GENOMIC DNA]</scope>
    <source>
        <strain evidence="3">ATCC 700844 / DSM 13496 / JCM 10307 / IC-167</strain>
    </source>
</reference>
<accession>A8MAI2</accession>
<dbReference type="KEGG" id="cma:Cmaq_1736"/>
<protein>
    <recommendedName>
        <fullName evidence="4">Colicin V production protein</fullName>
    </recommendedName>
</protein>
<dbReference type="HOGENOM" id="CLU_1891314_0_0_2"/>
<evidence type="ECO:0000313" key="2">
    <source>
        <dbReference type="EMBL" id="ABW02559.1"/>
    </source>
</evidence>
<dbReference type="OrthoDB" id="26295at2157"/>
<keyword evidence="1" id="KW-0812">Transmembrane</keyword>
<evidence type="ECO:0000256" key="1">
    <source>
        <dbReference type="SAM" id="Phobius"/>
    </source>
</evidence>
<feature type="transmembrane region" description="Helical" evidence="1">
    <location>
        <begin position="34"/>
        <end position="55"/>
    </location>
</feature>
<feature type="transmembrane region" description="Helical" evidence="1">
    <location>
        <begin position="79"/>
        <end position="101"/>
    </location>
</feature>
<keyword evidence="3" id="KW-1185">Reference proteome</keyword>
<gene>
    <name evidence="2" type="ordered locus">Cmaq_1736</name>
</gene>